<feature type="non-terminal residue" evidence="1">
    <location>
        <position position="1"/>
    </location>
</feature>
<evidence type="ECO:0000313" key="1">
    <source>
        <dbReference type="EMBL" id="CDW31406.1"/>
    </source>
</evidence>
<sequence length="57" mass="6652">KVDIEKKKFSHFTDFSTRKVPVQRGFFLFPKTAISGELLYVYLNIAFVNQLENILSL</sequence>
<proteinExistence type="predicted"/>
<organism evidence="1">
    <name type="scientific">Lepeophtheirus salmonis</name>
    <name type="common">Salmon louse</name>
    <name type="synonym">Caligus salmonis</name>
    <dbReference type="NCBI Taxonomy" id="72036"/>
    <lineage>
        <taxon>Eukaryota</taxon>
        <taxon>Metazoa</taxon>
        <taxon>Ecdysozoa</taxon>
        <taxon>Arthropoda</taxon>
        <taxon>Crustacea</taxon>
        <taxon>Multicrustacea</taxon>
        <taxon>Hexanauplia</taxon>
        <taxon>Copepoda</taxon>
        <taxon>Siphonostomatoida</taxon>
        <taxon>Caligidae</taxon>
        <taxon>Lepeophtheirus</taxon>
    </lineage>
</organism>
<reference evidence="1" key="1">
    <citation type="submission" date="2014-05" db="EMBL/GenBank/DDBJ databases">
        <authorList>
            <person name="Chronopoulou M."/>
        </authorList>
    </citation>
    <scope>NUCLEOTIDE SEQUENCE</scope>
    <source>
        <tissue evidence="1">Whole organism</tissue>
    </source>
</reference>
<dbReference type="EMBL" id="HACA01014045">
    <property type="protein sequence ID" value="CDW31406.1"/>
    <property type="molecule type" value="Transcribed_RNA"/>
</dbReference>
<protein>
    <submittedName>
        <fullName evidence="1">Uncharacterized protein</fullName>
    </submittedName>
</protein>
<dbReference type="AlphaFoldDB" id="A0A0K2U189"/>
<accession>A0A0K2U189</accession>
<name>A0A0K2U189_LEPSM</name>